<dbReference type="NCBIfam" id="TIGR00879">
    <property type="entry name" value="SP"/>
    <property type="match status" value="1"/>
</dbReference>
<evidence type="ECO:0000313" key="11">
    <source>
        <dbReference type="Proteomes" id="UP000000707"/>
    </source>
</evidence>
<feature type="transmembrane region" description="Helical" evidence="8">
    <location>
        <begin position="468"/>
        <end position="487"/>
    </location>
</feature>
<evidence type="ECO:0000256" key="7">
    <source>
        <dbReference type="RuleBase" id="RU003346"/>
    </source>
</evidence>
<feature type="transmembrane region" description="Helical" evidence="8">
    <location>
        <begin position="89"/>
        <end position="109"/>
    </location>
</feature>
<feature type="transmembrane region" description="Helical" evidence="8">
    <location>
        <begin position="116"/>
        <end position="134"/>
    </location>
</feature>
<dbReference type="AlphaFoldDB" id="G3BD90"/>
<dbReference type="HOGENOM" id="CLU_001265_30_13_1"/>
<dbReference type="FunFam" id="1.20.1250.20:FF:000134">
    <property type="entry name" value="MFS sugar transporter protein"/>
    <property type="match status" value="1"/>
</dbReference>
<feature type="transmembrane region" description="Helical" evidence="8">
    <location>
        <begin position="140"/>
        <end position="163"/>
    </location>
</feature>
<feature type="domain" description="Major facilitator superfamily (MFS) profile" evidence="9">
    <location>
        <begin position="47"/>
        <end position="491"/>
    </location>
</feature>
<name>G3BD90_CANTC</name>
<evidence type="ECO:0000256" key="6">
    <source>
        <dbReference type="ARBA" id="ARBA00023136"/>
    </source>
</evidence>
<proteinExistence type="inferred from homology"/>
<sequence length="529" mass="60170">MSASSIDKQPHYTEDAPINLEDDRVENYIKQDLKWWKQSHLIKLNFLLFLCTLASTNNGYDGSMLNGLQSLESWNKKINPSGDSVKLGALSNGTIFGSIIGLPIVPYIVDRWGRRVGIFSGQLLCLIGAILQGVSTNYAFFLSARMVLGLGNAFMVVSAPALISEIAFPSHREAATGFYNTCWYLGAFLAAWITYGTNKLGTENNWAWRIPSFLQGFMPLVQVLTIFFVPESPRFHVSKGQFDKAEAMLRKHHIGGSNDPMDLALIDFEMKEIQLAIELEKLNTESSYWDFIKLKNFRKRTFLVFYTPCIMQLSGNGLVSYYLNKVLNSIGITDSDRQLQINGFLMMYNMFLSMGVAFVFKYFKRRKMFLFSIASMLICYILWTILSALAVKRHYPTSLSNGVLAFIFLFYASYDIGLNGLPILYITEILPYTHRAKGLNLFQFGQTCTLIFNGYVNPVAMDAIEWKYYIVWCCNLAVELVVVYFFYPETNLHKDTTLEEIGQIFGDPISDSRLMSISHEEKLEVEHSA</sequence>
<dbReference type="KEGG" id="cten:18246320"/>
<feature type="transmembrane region" description="Helical" evidence="8">
    <location>
        <begin position="403"/>
        <end position="426"/>
    </location>
</feature>
<dbReference type="InterPro" id="IPR036259">
    <property type="entry name" value="MFS_trans_sf"/>
</dbReference>
<dbReference type="SUPFAM" id="SSF103473">
    <property type="entry name" value="MFS general substrate transporter"/>
    <property type="match status" value="1"/>
</dbReference>
<dbReference type="PANTHER" id="PTHR48022">
    <property type="entry name" value="PLASTIDIC GLUCOSE TRANSPORTER 4"/>
    <property type="match status" value="1"/>
</dbReference>
<dbReference type="GO" id="GO:0005351">
    <property type="term" value="F:carbohydrate:proton symporter activity"/>
    <property type="evidence" value="ECO:0007669"/>
    <property type="project" value="TreeGrafter"/>
</dbReference>
<dbReference type="InterPro" id="IPR050360">
    <property type="entry name" value="MFS_Sugar_Transporters"/>
</dbReference>
<feature type="transmembrane region" description="Helical" evidence="8">
    <location>
        <begin position="343"/>
        <end position="363"/>
    </location>
</feature>
<dbReference type="PANTHER" id="PTHR48022:SF24">
    <property type="entry name" value="HEXOSE TRANSPORTER PROTEIN (AFU_ORTHOLOGUE AFUA_8G04480)"/>
    <property type="match status" value="1"/>
</dbReference>
<evidence type="ECO:0000256" key="3">
    <source>
        <dbReference type="ARBA" id="ARBA00022448"/>
    </source>
</evidence>
<dbReference type="GO" id="GO:0016020">
    <property type="term" value="C:membrane"/>
    <property type="evidence" value="ECO:0007669"/>
    <property type="project" value="UniProtKB-SubCell"/>
</dbReference>
<accession>G3BD90</accession>
<feature type="transmembrane region" description="Helical" evidence="8">
    <location>
        <begin position="303"/>
        <end position="323"/>
    </location>
</feature>
<dbReference type="PROSITE" id="PS50850">
    <property type="entry name" value="MFS"/>
    <property type="match status" value="1"/>
</dbReference>
<feature type="transmembrane region" description="Helical" evidence="8">
    <location>
        <begin position="207"/>
        <end position="229"/>
    </location>
</feature>
<dbReference type="InterPro" id="IPR020846">
    <property type="entry name" value="MFS_dom"/>
</dbReference>
<dbReference type="RefSeq" id="XP_006690290.1">
    <property type="nucleotide sequence ID" value="XM_006690227.1"/>
</dbReference>
<reference evidence="10 11" key="1">
    <citation type="journal article" date="2011" name="Proc. Natl. Acad. Sci. U.S.A.">
        <title>Comparative genomics of xylose-fermenting fungi for enhanced biofuel production.</title>
        <authorList>
            <person name="Wohlbach D.J."/>
            <person name="Kuo A."/>
            <person name="Sato T.K."/>
            <person name="Potts K.M."/>
            <person name="Salamov A.A."/>
            <person name="LaButti K.M."/>
            <person name="Sun H."/>
            <person name="Clum A."/>
            <person name="Pangilinan J.L."/>
            <person name="Lindquist E.A."/>
            <person name="Lucas S."/>
            <person name="Lapidus A."/>
            <person name="Jin M."/>
            <person name="Gunawan C."/>
            <person name="Balan V."/>
            <person name="Dale B.E."/>
            <person name="Jeffries T.W."/>
            <person name="Zinkel R."/>
            <person name="Barry K.W."/>
            <person name="Grigoriev I.V."/>
            <person name="Gasch A.P."/>
        </authorList>
    </citation>
    <scope>NUCLEOTIDE SEQUENCE [LARGE SCALE GENOMIC DNA]</scope>
    <source>
        <strain evidence="11">ATCC 10573 / BCRC 21748 / CBS 615 / JCM 9827 / NBRC 10315 / NRRL Y-1498 / VKM Y-70</strain>
    </source>
</reference>
<dbReference type="Pfam" id="PF00083">
    <property type="entry name" value="Sugar_tr"/>
    <property type="match status" value="1"/>
</dbReference>
<gene>
    <name evidence="10" type="ORF">CANTEDRAFT_111872</name>
</gene>
<keyword evidence="6 8" id="KW-0472">Membrane</keyword>
<dbReference type="InterPro" id="IPR005828">
    <property type="entry name" value="MFS_sugar_transport-like"/>
</dbReference>
<dbReference type="GeneID" id="18246320"/>
<dbReference type="Proteomes" id="UP000000707">
    <property type="component" value="Unassembled WGS sequence"/>
</dbReference>
<evidence type="ECO:0000313" key="10">
    <source>
        <dbReference type="EMBL" id="EGV61076.1"/>
    </source>
</evidence>
<evidence type="ECO:0000259" key="9">
    <source>
        <dbReference type="PROSITE" id="PS50850"/>
    </source>
</evidence>
<feature type="transmembrane region" description="Helical" evidence="8">
    <location>
        <begin position="175"/>
        <end position="195"/>
    </location>
</feature>
<dbReference type="Gene3D" id="1.20.1250.20">
    <property type="entry name" value="MFS general substrate transporter like domains"/>
    <property type="match status" value="1"/>
</dbReference>
<evidence type="ECO:0000256" key="4">
    <source>
        <dbReference type="ARBA" id="ARBA00022692"/>
    </source>
</evidence>
<evidence type="ECO:0000256" key="2">
    <source>
        <dbReference type="ARBA" id="ARBA00010992"/>
    </source>
</evidence>
<feature type="transmembrane region" description="Helical" evidence="8">
    <location>
        <begin position="438"/>
        <end position="456"/>
    </location>
</feature>
<keyword evidence="4 8" id="KW-0812">Transmembrane</keyword>
<dbReference type="eggNOG" id="KOG0254">
    <property type="taxonomic scope" value="Eukaryota"/>
</dbReference>
<organism evidence="11">
    <name type="scientific">Candida tenuis (strain ATCC 10573 / BCRC 21748 / CBS 615 / JCM 9827 / NBRC 10315 / NRRL Y-1498 / VKM Y-70)</name>
    <name type="common">Yeast</name>
    <name type="synonym">Yamadazyma tenuis</name>
    <dbReference type="NCBI Taxonomy" id="590646"/>
    <lineage>
        <taxon>Eukaryota</taxon>
        <taxon>Fungi</taxon>
        <taxon>Dikarya</taxon>
        <taxon>Ascomycota</taxon>
        <taxon>Saccharomycotina</taxon>
        <taxon>Pichiomycetes</taxon>
        <taxon>Debaryomycetaceae</taxon>
        <taxon>Yamadazyma</taxon>
    </lineage>
</organism>
<keyword evidence="11" id="KW-1185">Reference proteome</keyword>
<evidence type="ECO:0000256" key="8">
    <source>
        <dbReference type="SAM" id="Phobius"/>
    </source>
</evidence>
<comment type="similarity">
    <text evidence="2 7">Belongs to the major facilitator superfamily. Sugar transporter (TC 2.A.1.1) family.</text>
</comment>
<protein>
    <recommendedName>
        <fullName evidence="9">Major facilitator superfamily (MFS) profile domain-containing protein</fullName>
    </recommendedName>
</protein>
<dbReference type="OrthoDB" id="6133115at2759"/>
<keyword evidence="3 7" id="KW-0813">Transport</keyword>
<evidence type="ECO:0000256" key="5">
    <source>
        <dbReference type="ARBA" id="ARBA00022989"/>
    </source>
</evidence>
<evidence type="ECO:0000256" key="1">
    <source>
        <dbReference type="ARBA" id="ARBA00004141"/>
    </source>
</evidence>
<dbReference type="EMBL" id="GL996528">
    <property type="protein sequence ID" value="EGV61076.1"/>
    <property type="molecule type" value="Genomic_DNA"/>
</dbReference>
<feature type="transmembrane region" description="Helical" evidence="8">
    <location>
        <begin position="370"/>
        <end position="391"/>
    </location>
</feature>
<keyword evidence="5 8" id="KW-1133">Transmembrane helix</keyword>
<dbReference type="InterPro" id="IPR003663">
    <property type="entry name" value="Sugar/inositol_transpt"/>
</dbReference>
<comment type="subcellular location">
    <subcellularLocation>
        <location evidence="1">Membrane</location>
        <topology evidence="1">Multi-pass membrane protein</topology>
    </subcellularLocation>
</comment>